<dbReference type="Proteomes" id="UP000198876">
    <property type="component" value="Unassembled WGS sequence"/>
</dbReference>
<evidence type="ECO:0000313" key="4">
    <source>
        <dbReference type="Proteomes" id="UP000198876"/>
    </source>
</evidence>
<dbReference type="PANTHER" id="PTHR30483">
    <property type="entry name" value="LEUCINE-SPECIFIC-BINDING PROTEIN"/>
    <property type="match status" value="1"/>
</dbReference>
<dbReference type="RefSeq" id="WP_092888267.1">
    <property type="nucleotide sequence ID" value="NZ_FOOQ01000001.1"/>
</dbReference>
<reference evidence="4" key="1">
    <citation type="submission" date="2016-10" db="EMBL/GenBank/DDBJ databases">
        <authorList>
            <person name="Varghese N."/>
            <person name="Submissions S."/>
        </authorList>
    </citation>
    <scope>NUCLEOTIDE SEQUENCE [LARGE SCALE GENOMIC DNA]</scope>
    <source>
        <strain evidence="4">CGMCC 1.7739</strain>
    </source>
</reference>
<dbReference type="STRING" id="553467.SAMN04488063_0638"/>
<protein>
    <submittedName>
        <fullName evidence="3">ABC-type branched-chain amino acid transport system, substrate-binding protein</fullName>
    </submittedName>
</protein>
<evidence type="ECO:0000256" key="1">
    <source>
        <dbReference type="ARBA" id="ARBA00022729"/>
    </source>
</evidence>
<dbReference type="OrthoDB" id="21336at2157"/>
<evidence type="ECO:0000313" key="3">
    <source>
        <dbReference type="EMBL" id="SFF88138.1"/>
    </source>
</evidence>
<dbReference type="Gene3D" id="3.40.50.2300">
    <property type="match status" value="2"/>
</dbReference>
<dbReference type="PROSITE" id="PS51257">
    <property type="entry name" value="PROKAR_LIPOPROTEIN"/>
    <property type="match status" value="1"/>
</dbReference>
<evidence type="ECO:0000259" key="2">
    <source>
        <dbReference type="Pfam" id="PF13458"/>
    </source>
</evidence>
<dbReference type="InterPro" id="IPR028081">
    <property type="entry name" value="Leu-bd"/>
</dbReference>
<feature type="domain" description="Leucine-binding protein" evidence="2">
    <location>
        <begin position="33"/>
        <end position="337"/>
    </location>
</feature>
<dbReference type="Pfam" id="PF13458">
    <property type="entry name" value="Peripla_BP_6"/>
    <property type="match status" value="1"/>
</dbReference>
<proteinExistence type="predicted"/>
<name>A0A1I2MB67_9EURY</name>
<accession>A0A1I2MB67</accession>
<dbReference type="EMBL" id="FOOQ01000001">
    <property type="protein sequence ID" value="SFF88138.1"/>
    <property type="molecule type" value="Genomic_DNA"/>
</dbReference>
<gene>
    <name evidence="3" type="ORF">SAMN04488063_0638</name>
</gene>
<keyword evidence="4" id="KW-1185">Reference proteome</keyword>
<dbReference type="InterPro" id="IPR028082">
    <property type="entry name" value="Peripla_BP_I"/>
</dbReference>
<dbReference type="InterPro" id="IPR051010">
    <property type="entry name" value="BCAA_transport"/>
</dbReference>
<dbReference type="AlphaFoldDB" id="A0A1I2MB67"/>
<dbReference type="SUPFAM" id="SSF53822">
    <property type="entry name" value="Periplasmic binding protein-like I"/>
    <property type="match status" value="1"/>
</dbReference>
<dbReference type="PANTHER" id="PTHR30483:SF6">
    <property type="entry name" value="PERIPLASMIC BINDING PROTEIN OF ABC TRANSPORTER FOR NATURAL AMINO ACIDS"/>
    <property type="match status" value="1"/>
</dbReference>
<sequence length="409" mass="42663">MSRRRFLAGGAGVLGLGSLGGCLGSIQGDSREPVGFGVVAPLSGSLERIGTHCKRAVEQAVDDINDAGGVLDRPVELVAVDSGASVESAVSAYESMRDEGVVGFVGGVISDVSIALAPKAAEDGLMEVSPASTSPALTGAGVNGDRTFFGRTVPSDLLQSVVMAKVFDDARYADADRVSFVYIDNSYGSGLTEALRENVSASVVAEVPYDPAADDFAPVVEEAFADDPDAVGYISVPGQEKEVLDAYAASDHEAPWVFSSGLVPDSIPSFYDGFYSASLSSVRTNGYLSLTKKLSELDPIAPYAVNGYDALVLMAAAAERAGEASGEAISESIREVSGGTGHTFSVGEFDRARTLLSSDREVNYQGAASDVDLNDHLEPLSPYVVERVVDGGVRQLELLQKGYFGGESR</sequence>
<keyword evidence="1" id="KW-0732">Signal</keyword>
<organism evidence="3 4">
    <name type="scientific">Halopelagius inordinatus</name>
    <dbReference type="NCBI Taxonomy" id="553467"/>
    <lineage>
        <taxon>Archaea</taxon>
        <taxon>Methanobacteriati</taxon>
        <taxon>Methanobacteriota</taxon>
        <taxon>Stenosarchaea group</taxon>
        <taxon>Halobacteria</taxon>
        <taxon>Halobacteriales</taxon>
        <taxon>Haloferacaceae</taxon>
    </lineage>
</organism>